<dbReference type="EMBL" id="FNXB01000001">
    <property type="protein sequence ID" value="SEH39836.1"/>
    <property type="molecule type" value="Genomic_DNA"/>
</dbReference>
<comment type="subcellular location">
    <subcellularLocation>
        <location evidence="1">Cytoplasm</location>
    </subcellularLocation>
</comment>
<reference evidence="10" key="2">
    <citation type="submission" date="2016-10" db="EMBL/GenBank/DDBJ databases">
        <authorList>
            <person name="Wibberg D."/>
        </authorList>
    </citation>
    <scope>NUCLEOTIDE SEQUENCE [LARGE SCALE GENOMIC DNA]</scope>
</reference>
<dbReference type="InterPro" id="IPR017867">
    <property type="entry name" value="Tyr_phospatase_low_mol_wt"/>
</dbReference>
<evidence type="ECO:0000259" key="7">
    <source>
        <dbReference type="SMART" id="SM00226"/>
    </source>
</evidence>
<feature type="domain" description="Phosphotyrosine protein phosphatase I" evidence="7">
    <location>
        <begin position="4"/>
        <end position="150"/>
    </location>
</feature>
<dbReference type="SMART" id="SM00226">
    <property type="entry name" value="LMWPc"/>
    <property type="match status" value="1"/>
</dbReference>
<evidence type="ECO:0000256" key="2">
    <source>
        <dbReference type="ARBA" id="ARBA00011063"/>
    </source>
</evidence>
<dbReference type="PRINTS" id="PR00719">
    <property type="entry name" value="LMWPTPASE"/>
</dbReference>
<dbReference type="OrthoDB" id="9784339at2"/>
<evidence type="ECO:0000313" key="8">
    <source>
        <dbReference type="EMBL" id="SEH39836.1"/>
    </source>
</evidence>
<dbReference type="InterPro" id="IPR023485">
    <property type="entry name" value="Ptyr_pPase"/>
</dbReference>
<dbReference type="InterPro" id="IPR036196">
    <property type="entry name" value="Ptyr_pPase_sf"/>
</dbReference>
<evidence type="ECO:0000313" key="10">
    <source>
        <dbReference type="Proteomes" id="UP000183063"/>
    </source>
</evidence>
<comment type="similarity">
    <text evidence="2">Belongs to the low molecular weight phosphotyrosine protein phosphatase family.</text>
</comment>
<keyword evidence="5" id="KW-0904">Protein phosphatase</keyword>
<dbReference type="RefSeq" id="WP_072369424.1">
    <property type="nucleotide sequence ID" value="NZ_FNXB01000001.1"/>
</dbReference>
<dbReference type="Proteomes" id="UP000198939">
    <property type="component" value="Unassembled WGS sequence"/>
</dbReference>
<sequence length="166" mass="18334">MKRISILFVCMGNICRSPLAEGIFSHLVDAAGFADRFEIDSAGTGGWHQGEHPDQRSIATARGHGIDISRQSARRITTEDFSDFGLILAMDRTNIAELHRIRPQATNIHLFGDFALASGEDIPDPYYGDADEFELVYARLFTGCRKLLETLGTDNASWSGKISSVR</sequence>
<accession>A0A1H8F4C5</accession>
<gene>
    <name evidence="8" type="primary">yfkJ</name>
    <name evidence="8" type="ORF">RTCCBAU85039_0151</name>
    <name evidence="9" type="ORF">SAMN05216228_1003153</name>
</gene>
<evidence type="ECO:0000256" key="5">
    <source>
        <dbReference type="ARBA" id="ARBA00022912"/>
    </source>
</evidence>
<dbReference type="GO" id="GO:0005737">
    <property type="term" value="C:cytoplasm"/>
    <property type="evidence" value="ECO:0007669"/>
    <property type="project" value="UniProtKB-SubCell"/>
</dbReference>
<feature type="active site" evidence="6">
    <location>
        <position position="16"/>
    </location>
</feature>
<dbReference type="Proteomes" id="UP000183063">
    <property type="component" value="Unassembled WGS sequence"/>
</dbReference>
<organism evidence="8 10">
    <name type="scientific">Rhizobium tibeticum</name>
    <dbReference type="NCBI Taxonomy" id="501024"/>
    <lineage>
        <taxon>Bacteria</taxon>
        <taxon>Pseudomonadati</taxon>
        <taxon>Pseudomonadota</taxon>
        <taxon>Alphaproteobacteria</taxon>
        <taxon>Hyphomicrobiales</taxon>
        <taxon>Rhizobiaceae</taxon>
        <taxon>Rhizobium/Agrobacterium group</taxon>
        <taxon>Rhizobium</taxon>
    </lineage>
</organism>
<dbReference type="CDD" id="cd16343">
    <property type="entry name" value="LMWPTP"/>
    <property type="match status" value="1"/>
</dbReference>
<name>A0A1H8F4C5_9HYPH</name>
<evidence type="ECO:0000256" key="1">
    <source>
        <dbReference type="ARBA" id="ARBA00004496"/>
    </source>
</evidence>
<feature type="active site" description="Proton donor" evidence="6">
    <location>
        <position position="124"/>
    </location>
</feature>
<dbReference type="InterPro" id="IPR050438">
    <property type="entry name" value="LMW_PTPase"/>
</dbReference>
<evidence type="ECO:0000313" key="9">
    <source>
        <dbReference type="EMBL" id="SEN25868.1"/>
    </source>
</evidence>
<reference evidence="8" key="1">
    <citation type="submission" date="2016-10" db="EMBL/GenBank/DDBJ databases">
        <authorList>
            <person name="de Groot N.N."/>
        </authorList>
    </citation>
    <scope>NUCLEOTIDE SEQUENCE [LARGE SCALE GENOMIC DNA]</scope>
    <source>
        <strain evidence="8">CCBAU85039</strain>
    </source>
</reference>
<dbReference type="SUPFAM" id="SSF52788">
    <property type="entry name" value="Phosphotyrosine protein phosphatases I"/>
    <property type="match status" value="1"/>
</dbReference>
<feature type="active site" description="Nucleophile" evidence="6">
    <location>
        <position position="10"/>
    </location>
</feature>
<keyword evidence="11" id="KW-1185">Reference proteome</keyword>
<evidence type="ECO:0000256" key="3">
    <source>
        <dbReference type="ARBA" id="ARBA00022490"/>
    </source>
</evidence>
<dbReference type="PANTHER" id="PTHR11717:SF7">
    <property type="entry name" value="LOW MOLECULAR WEIGHT PHOSPHOTYROSINE PROTEIN PHOSPHATASE"/>
    <property type="match status" value="1"/>
</dbReference>
<dbReference type="Gene3D" id="3.40.50.2300">
    <property type="match status" value="1"/>
</dbReference>
<keyword evidence="4 8" id="KW-0378">Hydrolase</keyword>
<dbReference type="Pfam" id="PF01451">
    <property type="entry name" value="LMWPc"/>
    <property type="match status" value="1"/>
</dbReference>
<dbReference type="PANTHER" id="PTHR11717">
    <property type="entry name" value="LOW MOLECULAR WEIGHT PROTEIN TYROSINE PHOSPHATASE"/>
    <property type="match status" value="1"/>
</dbReference>
<evidence type="ECO:0000313" key="11">
    <source>
        <dbReference type="Proteomes" id="UP000198939"/>
    </source>
</evidence>
<dbReference type="EC" id="3.1.3.48" evidence="8"/>
<dbReference type="STRING" id="501024.RTCCBAU85039_0151"/>
<dbReference type="EMBL" id="FOCV01000003">
    <property type="protein sequence ID" value="SEN25868.1"/>
    <property type="molecule type" value="Genomic_DNA"/>
</dbReference>
<keyword evidence="3" id="KW-0963">Cytoplasm</keyword>
<dbReference type="AlphaFoldDB" id="A0A1H8F4C5"/>
<proteinExistence type="inferred from homology"/>
<dbReference type="FunFam" id="3.40.50.2300:FF:000105">
    <property type="entry name" value="Low molecular weight phosphotyrosine protein"/>
    <property type="match status" value="1"/>
</dbReference>
<dbReference type="GO" id="GO:0004725">
    <property type="term" value="F:protein tyrosine phosphatase activity"/>
    <property type="evidence" value="ECO:0007669"/>
    <property type="project" value="UniProtKB-EC"/>
</dbReference>
<evidence type="ECO:0000256" key="4">
    <source>
        <dbReference type="ARBA" id="ARBA00022801"/>
    </source>
</evidence>
<reference evidence="9 11" key="3">
    <citation type="submission" date="2016-10" db="EMBL/GenBank/DDBJ databases">
        <authorList>
            <person name="Varghese N."/>
            <person name="Submissions S."/>
        </authorList>
    </citation>
    <scope>NUCLEOTIDE SEQUENCE [LARGE SCALE GENOMIC DNA]</scope>
    <source>
        <strain evidence="9 11">CGMCC 1.7071</strain>
    </source>
</reference>
<evidence type="ECO:0000256" key="6">
    <source>
        <dbReference type="PIRSR" id="PIRSR617867-1"/>
    </source>
</evidence>
<protein>
    <submittedName>
        <fullName evidence="8">Low molecular weight protein-tyrosine-phosphatase YfkJ</fullName>
        <ecNumber evidence="8">3.1.3.48</ecNumber>
    </submittedName>
    <submittedName>
        <fullName evidence="9">Protein-tyrosine phosphatase</fullName>
    </submittedName>
</protein>